<dbReference type="InterPro" id="IPR000014">
    <property type="entry name" value="PAS"/>
</dbReference>
<dbReference type="Pfam" id="PF13426">
    <property type="entry name" value="PAS_9"/>
    <property type="match status" value="2"/>
</dbReference>
<accession>A0A1S7LKK0</accession>
<dbReference type="GO" id="GO:0005524">
    <property type="term" value="F:ATP binding"/>
    <property type="evidence" value="ECO:0007669"/>
    <property type="project" value="UniProtKB-KW"/>
</dbReference>
<dbReference type="SUPFAM" id="SSF47384">
    <property type="entry name" value="Homodimeric domain of signal transducing histidine kinase"/>
    <property type="match status" value="1"/>
</dbReference>
<dbReference type="InterPro" id="IPR005467">
    <property type="entry name" value="His_kinase_dom"/>
</dbReference>
<dbReference type="SMART" id="SM00387">
    <property type="entry name" value="HATPase_c"/>
    <property type="match status" value="1"/>
</dbReference>
<keyword evidence="8" id="KW-0902">Two-component regulatory system</keyword>
<keyword evidence="3 11" id="KW-0597">Phosphoprotein</keyword>
<feature type="domain" description="Histidine kinase" evidence="12">
    <location>
        <begin position="664"/>
        <end position="885"/>
    </location>
</feature>
<dbReference type="NCBIfam" id="TIGR00229">
    <property type="entry name" value="sensory_box"/>
    <property type="match status" value="3"/>
</dbReference>
<dbReference type="CDD" id="cd17546">
    <property type="entry name" value="REC_hyHK_CKI1_RcsC-like"/>
    <property type="match status" value="1"/>
</dbReference>
<evidence type="ECO:0000259" key="14">
    <source>
        <dbReference type="PROSITE" id="PS50112"/>
    </source>
</evidence>
<dbReference type="Pfam" id="PF13188">
    <property type="entry name" value="PAS_8"/>
    <property type="match status" value="1"/>
</dbReference>
<dbReference type="InterPro" id="IPR001610">
    <property type="entry name" value="PAC"/>
</dbReference>
<feature type="domain" description="Response regulatory" evidence="13">
    <location>
        <begin position="1042"/>
        <end position="1163"/>
    </location>
</feature>
<evidence type="ECO:0000256" key="11">
    <source>
        <dbReference type="PROSITE-ProRule" id="PRU00169"/>
    </source>
</evidence>
<feature type="domain" description="Response regulatory" evidence="13">
    <location>
        <begin position="10"/>
        <end position="127"/>
    </location>
</feature>
<dbReference type="AlphaFoldDB" id="A0A1S7LKK0"/>
<organism evidence="16">
    <name type="scientific">Magnetococcus massalia (strain MO-1)</name>
    <dbReference type="NCBI Taxonomy" id="451514"/>
    <lineage>
        <taxon>Bacteria</taxon>
        <taxon>Pseudomonadati</taxon>
        <taxon>Pseudomonadota</taxon>
        <taxon>Magnetococcia</taxon>
        <taxon>Magnetococcales</taxon>
        <taxon>Magnetococcaceae</taxon>
        <taxon>Magnetococcus</taxon>
    </lineage>
</organism>
<dbReference type="InterPro" id="IPR004358">
    <property type="entry name" value="Sig_transdc_His_kin-like_C"/>
</dbReference>
<evidence type="ECO:0000256" key="4">
    <source>
        <dbReference type="ARBA" id="ARBA00022679"/>
    </source>
</evidence>
<evidence type="ECO:0000256" key="6">
    <source>
        <dbReference type="ARBA" id="ARBA00022777"/>
    </source>
</evidence>
<dbReference type="InterPro" id="IPR000700">
    <property type="entry name" value="PAS-assoc_C"/>
</dbReference>
<dbReference type="PROSITE" id="PS50112">
    <property type="entry name" value="PAS"/>
    <property type="match status" value="3"/>
</dbReference>
<evidence type="ECO:0000256" key="8">
    <source>
        <dbReference type="ARBA" id="ARBA00023012"/>
    </source>
</evidence>
<dbReference type="PANTHER" id="PTHR45339">
    <property type="entry name" value="HYBRID SIGNAL TRANSDUCTION HISTIDINE KINASE J"/>
    <property type="match status" value="1"/>
</dbReference>
<dbReference type="InterPro" id="IPR003661">
    <property type="entry name" value="HisK_dim/P_dom"/>
</dbReference>
<reference evidence="16" key="1">
    <citation type="submission" date="2015-04" db="EMBL/GenBank/DDBJ databases">
        <authorList>
            <person name="Syromyatnikov M.Y."/>
            <person name="Popov V.N."/>
        </authorList>
    </citation>
    <scope>NUCLEOTIDE SEQUENCE</scope>
    <source>
        <strain evidence="16">MO-1</strain>
    </source>
</reference>
<feature type="modified residue" description="4-aspartylphosphate" evidence="11">
    <location>
        <position position="59"/>
    </location>
</feature>
<dbReference type="InterPro" id="IPR036890">
    <property type="entry name" value="HATPase_C_sf"/>
</dbReference>
<dbReference type="SUPFAM" id="SSF52172">
    <property type="entry name" value="CheY-like"/>
    <property type="match status" value="2"/>
</dbReference>
<keyword evidence="4 16" id="KW-0808">Transferase</keyword>
<dbReference type="InterPro" id="IPR001789">
    <property type="entry name" value="Sig_transdc_resp-reg_receiver"/>
</dbReference>
<dbReference type="SMART" id="SM00091">
    <property type="entry name" value="PAS"/>
    <property type="match status" value="4"/>
</dbReference>
<dbReference type="PROSITE" id="PS50110">
    <property type="entry name" value="RESPONSE_REGULATORY"/>
    <property type="match status" value="2"/>
</dbReference>
<evidence type="ECO:0000256" key="1">
    <source>
        <dbReference type="ARBA" id="ARBA00000085"/>
    </source>
</evidence>
<dbReference type="SUPFAM" id="SSF55874">
    <property type="entry name" value="ATPase domain of HSP90 chaperone/DNA topoisomerase II/histidine kinase"/>
    <property type="match status" value="1"/>
</dbReference>
<evidence type="ECO:0000313" key="16">
    <source>
        <dbReference type="EMBL" id="CRH06923.1"/>
    </source>
</evidence>
<dbReference type="Gene3D" id="1.10.287.130">
    <property type="match status" value="1"/>
</dbReference>
<dbReference type="Gene3D" id="3.30.565.10">
    <property type="entry name" value="Histidine kinase-like ATPase, C-terminal domain"/>
    <property type="match status" value="1"/>
</dbReference>
<dbReference type="Pfam" id="PF08448">
    <property type="entry name" value="PAS_4"/>
    <property type="match status" value="1"/>
</dbReference>
<dbReference type="GO" id="GO:0000155">
    <property type="term" value="F:phosphorelay sensor kinase activity"/>
    <property type="evidence" value="ECO:0007669"/>
    <property type="project" value="InterPro"/>
</dbReference>
<dbReference type="EC" id="2.7.13.3" evidence="2"/>
<feature type="domain" description="PAS" evidence="14">
    <location>
        <begin position="275"/>
        <end position="321"/>
    </location>
</feature>
<evidence type="ECO:0000256" key="7">
    <source>
        <dbReference type="ARBA" id="ARBA00022840"/>
    </source>
</evidence>
<dbReference type="PROSITE" id="PS50113">
    <property type="entry name" value="PAC"/>
    <property type="match status" value="1"/>
</dbReference>
<dbReference type="SMART" id="SM00086">
    <property type="entry name" value="PAC"/>
    <property type="match status" value="2"/>
</dbReference>
<dbReference type="InterPro" id="IPR036097">
    <property type="entry name" value="HisK_dim/P_sf"/>
</dbReference>
<evidence type="ECO:0000259" key="13">
    <source>
        <dbReference type="PROSITE" id="PS50110"/>
    </source>
</evidence>
<dbReference type="CDD" id="cd00082">
    <property type="entry name" value="HisKA"/>
    <property type="match status" value="1"/>
</dbReference>
<keyword evidence="5" id="KW-0547">Nucleotide-binding</keyword>
<dbReference type="InterPro" id="IPR035965">
    <property type="entry name" value="PAS-like_dom_sf"/>
</dbReference>
<gene>
    <name evidence="16" type="ORF">MAGMO_2773</name>
</gene>
<evidence type="ECO:0000256" key="10">
    <source>
        <dbReference type="ARBA" id="ARBA00068150"/>
    </source>
</evidence>
<dbReference type="Pfam" id="PF02518">
    <property type="entry name" value="HATPase_c"/>
    <property type="match status" value="1"/>
</dbReference>
<dbReference type="Gene3D" id="3.40.50.2300">
    <property type="match status" value="2"/>
</dbReference>
<dbReference type="FunFam" id="1.10.287.130:FF:000002">
    <property type="entry name" value="Two-component osmosensing histidine kinase"/>
    <property type="match status" value="1"/>
</dbReference>
<dbReference type="SMART" id="SM00448">
    <property type="entry name" value="REC"/>
    <property type="match status" value="2"/>
</dbReference>
<dbReference type="InterPro" id="IPR011006">
    <property type="entry name" value="CheY-like_superfamily"/>
</dbReference>
<feature type="domain" description="PAS" evidence="14">
    <location>
        <begin position="156"/>
        <end position="199"/>
    </location>
</feature>
<evidence type="ECO:0000256" key="2">
    <source>
        <dbReference type="ARBA" id="ARBA00012438"/>
    </source>
</evidence>
<evidence type="ECO:0000256" key="9">
    <source>
        <dbReference type="ARBA" id="ARBA00064003"/>
    </source>
</evidence>
<dbReference type="Pfam" id="PF00512">
    <property type="entry name" value="HisKA"/>
    <property type="match status" value="1"/>
</dbReference>
<dbReference type="CDD" id="cd16922">
    <property type="entry name" value="HATPase_EvgS-ArcB-TorS-like"/>
    <property type="match status" value="1"/>
</dbReference>
<keyword evidence="6 16" id="KW-0418">Kinase</keyword>
<dbReference type="PROSITE" id="PS50109">
    <property type="entry name" value="HIS_KIN"/>
    <property type="match status" value="1"/>
</dbReference>
<dbReference type="FunFam" id="3.30.565.10:FF:000010">
    <property type="entry name" value="Sensor histidine kinase RcsC"/>
    <property type="match status" value="1"/>
</dbReference>
<evidence type="ECO:0000256" key="3">
    <source>
        <dbReference type="ARBA" id="ARBA00022553"/>
    </source>
</evidence>
<evidence type="ECO:0000256" key="5">
    <source>
        <dbReference type="ARBA" id="ARBA00022741"/>
    </source>
</evidence>
<dbReference type="InterPro" id="IPR013656">
    <property type="entry name" value="PAS_4"/>
</dbReference>
<feature type="modified residue" description="4-aspartylphosphate" evidence="11">
    <location>
        <position position="1093"/>
    </location>
</feature>
<proteinExistence type="predicted"/>
<dbReference type="Gene3D" id="3.30.450.20">
    <property type="entry name" value="PAS domain"/>
    <property type="match status" value="4"/>
</dbReference>
<evidence type="ECO:0000259" key="15">
    <source>
        <dbReference type="PROSITE" id="PS50113"/>
    </source>
</evidence>
<name>A0A1S7LKK0_MAGMO</name>
<dbReference type="CDD" id="cd00130">
    <property type="entry name" value="PAS"/>
    <property type="match status" value="2"/>
</dbReference>
<evidence type="ECO:0000259" key="12">
    <source>
        <dbReference type="PROSITE" id="PS50109"/>
    </source>
</evidence>
<protein>
    <recommendedName>
        <fullName evidence="10">Sensory/regulatory protein RpfC</fullName>
        <ecNumber evidence="2">2.7.13.3</ecNumber>
    </recommendedName>
</protein>
<dbReference type="SMART" id="SM00388">
    <property type="entry name" value="HisKA"/>
    <property type="match status" value="1"/>
</dbReference>
<comment type="subunit">
    <text evidence="9">At low DSF concentrations, interacts with RpfF.</text>
</comment>
<feature type="domain" description="PAC" evidence="15">
    <location>
        <begin position="348"/>
        <end position="401"/>
    </location>
</feature>
<dbReference type="PANTHER" id="PTHR45339:SF1">
    <property type="entry name" value="HYBRID SIGNAL TRANSDUCTION HISTIDINE KINASE J"/>
    <property type="match status" value="1"/>
</dbReference>
<dbReference type="SUPFAM" id="SSF55785">
    <property type="entry name" value="PYP-like sensor domain (PAS domain)"/>
    <property type="match status" value="4"/>
</dbReference>
<feature type="domain" description="PAS" evidence="14">
    <location>
        <begin position="524"/>
        <end position="561"/>
    </location>
</feature>
<sequence length="1171" mass="131276">MSPLEIPKPAILMVDDKLDNLALLQELFTRLQAELVSVTHGDEALRYAIERDFALILLDVDMPGMDGFEVARTLKQIKATRNIPIIFLTAVFRDQEHRLTGYRCGAADYIEKPLEPEILLTKVQVFLDLYRVRKEVESGVEELRLESARSRALESKLQVIQYAVDHTGDAAFLIDHSGRFHYVNRSACQALGFSEEELLRMRVWEVDTTLSQERWPGYWQQLQMAKSMTFKSVHQHRSGEQFPVEIQSNQVELDGEVYRFAYARNIGNRVAVEEQLQLLSTAVEQSSATVMITNREGKIEYVNRRFESLTGYSWEEVQGQNPRMLKSNLNDPAVYADLWQTIERGDVWNGELINKRKDGSLYWEFLQISPVRRVGQEAVTHFVAVKEDVSDRKAVEQSLKIYERIVSNTSELLSFIDANYCYQAVNRACLQAFCKSELDALGHHVQDVVGEAFFHAFAKPKLDKALAGETGNYAQWVTLPDGQEHYLQIHMNPFGTPGKDDHGVVVNIVDLTERQRAQEEIKRSRARFRTVLDALDAYVYVADMESYEVLFLNRKGREIVGDIGDKLCWQNFYPEQNGPCRFCTNSRLVKEDRAVGSLVWEQFNPGMNRWLQMQDRAIPWDDGRLVRMSIAYDISELKQVQGALEQALGRAEQATRAKSEFLATMSHEIRTPMNAILGTAELLGESDLSAEQAHYVEMFTSAGEALLGVIDDVLDISKIEAGKVDLELLPFSPHKSVRDANAVVAHRAARKGLYLIQYMDASVPQWIKGDPARTRQVLLNYLSNAVKFTEHGSITTLGHCRPLKPGWLELVLTVVDTGIGISPSQQAALFEPFTQADSSISRKYGGSGLGLAISQRLAALMGGKTAFNSVLERGSSFSLSMPVELVDLPEEAERKHSLQGRQVLLVCRSPERGAEYQALLEQMGAGVVVCSQQRHVEGCLEVFKAHGVPDLVLFLHDEGTIESLAKKLSRLRDGSGQESLPIVVCGDIAERVTSRMVEALGIPFTLLPDTLDDLAKHLLYQFPLSSKPSRATWESISPAPLQILLAEDGEDNAVLVQAFLKKSPHQITWVKNGQQAVEAVMAEEAAFDLVLMDVQMPEMDGYEATRQIRAWEQREGRAAMPILALTAHALSDHVAMSLEAGCDAHLSKPVKKKTLLEALHQFALPKGDGLL</sequence>
<comment type="catalytic activity">
    <reaction evidence="1">
        <text>ATP + protein L-histidine = ADP + protein N-phospho-L-histidine.</text>
        <dbReference type="EC" id="2.7.13.3"/>
    </reaction>
</comment>
<dbReference type="PRINTS" id="PR00344">
    <property type="entry name" value="BCTRLSENSOR"/>
</dbReference>
<dbReference type="Pfam" id="PF00072">
    <property type="entry name" value="Response_reg"/>
    <property type="match status" value="2"/>
</dbReference>
<dbReference type="InterPro" id="IPR003594">
    <property type="entry name" value="HATPase_dom"/>
</dbReference>
<keyword evidence="7" id="KW-0067">ATP-binding</keyword>
<dbReference type="EMBL" id="LO017727">
    <property type="protein sequence ID" value="CRH06923.1"/>
    <property type="molecule type" value="Genomic_DNA"/>
</dbReference>